<dbReference type="EMBL" id="CP084930">
    <property type="protein sequence ID" value="USI73516.1"/>
    <property type="molecule type" value="Genomic_DNA"/>
</dbReference>
<organism evidence="1 2">
    <name type="scientific">Sphingomonas morindae</name>
    <dbReference type="NCBI Taxonomy" id="1541170"/>
    <lineage>
        <taxon>Bacteria</taxon>
        <taxon>Pseudomonadati</taxon>
        <taxon>Pseudomonadota</taxon>
        <taxon>Alphaproteobacteria</taxon>
        <taxon>Sphingomonadales</taxon>
        <taxon>Sphingomonadaceae</taxon>
        <taxon>Sphingomonas</taxon>
    </lineage>
</organism>
<evidence type="ECO:0000313" key="2">
    <source>
        <dbReference type="Proteomes" id="UP001056937"/>
    </source>
</evidence>
<evidence type="ECO:0000313" key="1">
    <source>
        <dbReference type="EMBL" id="USI73516.1"/>
    </source>
</evidence>
<protein>
    <submittedName>
        <fullName evidence="1">Uncharacterized protein</fullName>
    </submittedName>
</protein>
<proteinExistence type="predicted"/>
<keyword evidence="2" id="KW-1185">Reference proteome</keyword>
<sequence>MIRWLMRTPAGQPIVDGLLLLQITGSPLPALVALAAPLVRDRLTIKGYHDA</sequence>
<accession>A0ABY4X9A3</accession>
<gene>
    <name evidence="1" type="ORF">LHA26_03270</name>
</gene>
<dbReference type="RefSeq" id="WP_252167327.1">
    <property type="nucleotide sequence ID" value="NZ_CP084930.1"/>
</dbReference>
<dbReference type="Proteomes" id="UP001056937">
    <property type="component" value="Chromosome 1"/>
</dbReference>
<reference evidence="1" key="1">
    <citation type="journal article" date="2022" name="Toxins">
        <title>Genomic Analysis of Sphingopyxis sp. USTB-05 for Biodegrading Cyanobacterial Hepatotoxins.</title>
        <authorList>
            <person name="Liu C."/>
            <person name="Xu Q."/>
            <person name="Zhao Z."/>
            <person name="Zhang H."/>
            <person name="Liu X."/>
            <person name="Yin C."/>
            <person name="Liu Y."/>
            <person name="Yan H."/>
        </authorList>
    </citation>
    <scope>NUCLEOTIDE SEQUENCE</scope>
    <source>
        <strain evidence="1">NBD5</strain>
    </source>
</reference>
<name>A0ABY4X9A3_9SPHN</name>